<comment type="caution">
    <text evidence="2">The sequence shown here is derived from an EMBL/GenBank/DDBJ whole genome shotgun (WGS) entry which is preliminary data.</text>
</comment>
<evidence type="ECO:0000313" key="3">
    <source>
        <dbReference type="Proteomes" id="UP000260808"/>
    </source>
</evidence>
<feature type="transmembrane region" description="Helical" evidence="1">
    <location>
        <begin position="96"/>
        <end position="125"/>
    </location>
</feature>
<keyword evidence="1" id="KW-0812">Transmembrane</keyword>
<dbReference type="AlphaFoldDB" id="A0A3E4UV90"/>
<proteinExistence type="predicted"/>
<dbReference type="EMBL" id="QSSX01000071">
    <property type="protein sequence ID" value="RGM16971.1"/>
    <property type="molecule type" value="Genomic_DNA"/>
</dbReference>
<evidence type="ECO:0000313" key="2">
    <source>
        <dbReference type="EMBL" id="RGM16971.1"/>
    </source>
</evidence>
<keyword evidence="1" id="KW-1133">Transmembrane helix</keyword>
<dbReference type="Pfam" id="PF12730">
    <property type="entry name" value="ABC2_membrane_4"/>
    <property type="match status" value="1"/>
</dbReference>
<evidence type="ECO:0000256" key="1">
    <source>
        <dbReference type="SAM" id="Phobius"/>
    </source>
</evidence>
<name>A0A3E4UV90_MEDGN</name>
<gene>
    <name evidence="2" type="ORF">DXC31_16510</name>
</gene>
<dbReference type="Proteomes" id="UP000260808">
    <property type="component" value="Unassembled WGS sequence"/>
</dbReference>
<reference evidence="2 3" key="1">
    <citation type="submission" date="2018-08" db="EMBL/GenBank/DDBJ databases">
        <title>A genome reference for cultivated species of the human gut microbiota.</title>
        <authorList>
            <person name="Zou Y."/>
            <person name="Xue W."/>
            <person name="Luo G."/>
        </authorList>
    </citation>
    <scope>NUCLEOTIDE SEQUENCE [LARGE SCALE GENOMIC DNA]</scope>
    <source>
        <strain evidence="2 3">TF01-20-2</strain>
    </source>
</reference>
<sequence>MLNFVQTEWMKLRRKKMIWFMLLAAFVMPFFACVYFNYFKTKGVDPMAFYKLAVFGYTSFIILPFVLGVFCISLMHDENRYDMLKQLWIVPVSKMGYFLSKFIVVLLYSVIFMLVSAVVSVLFSVLPGFVAFDLQSIFFVIERCLEIAVLTAFSVLPILAVAASQKGYIFPVCMTLLYIFLGFFITSISMYLHPLSSVSVIISRSGNIPGLSFAQNIHVPQALFCILIWSVLSILLAWCSLRKRK</sequence>
<feature type="transmembrane region" description="Helical" evidence="1">
    <location>
        <begin position="168"/>
        <end position="192"/>
    </location>
</feature>
<accession>A0A3E4UV90</accession>
<feature type="transmembrane region" description="Helical" evidence="1">
    <location>
        <begin position="50"/>
        <end position="75"/>
    </location>
</feature>
<keyword evidence="1" id="KW-0472">Membrane</keyword>
<feature type="transmembrane region" description="Helical" evidence="1">
    <location>
        <begin position="221"/>
        <end position="241"/>
    </location>
</feature>
<feature type="transmembrane region" description="Helical" evidence="1">
    <location>
        <begin position="18"/>
        <end position="38"/>
    </location>
</feature>
<protein>
    <submittedName>
        <fullName evidence="2">ABC transporter permease</fullName>
    </submittedName>
</protein>
<organism evidence="2 3">
    <name type="scientific">Mediterraneibacter gnavus</name>
    <name type="common">Ruminococcus gnavus</name>
    <dbReference type="NCBI Taxonomy" id="33038"/>
    <lineage>
        <taxon>Bacteria</taxon>
        <taxon>Bacillati</taxon>
        <taxon>Bacillota</taxon>
        <taxon>Clostridia</taxon>
        <taxon>Lachnospirales</taxon>
        <taxon>Lachnospiraceae</taxon>
        <taxon>Mediterraneibacter</taxon>
    </lineage>
</organism>
<feature type="transmembrane region" description="Helical" evidence="1">
    <location>
        <begin position="137"/>
        <end position="161"/>
    </location>
</feature>